<dbReference type="GeneID" id="68917859"/>
<reference evidence="1 2" key="2">
    <citation type="journal article" date="2011" name="PLoS Genet.">
        <title>Caenorhabditis briggsae recombinant inbred line genotypes reveal inter-strain incompatibility and the evolution of recombination.</title>
        <authorList>
            <person name="Ross J.A."/>
            <person name="Koboldt D.C."/>
            <person name="Staisch J.E."/>
            <person name="Chamberlin H.M."/>
            <person name="Gupta B.P."/>
            <person name="Miller R.D."/>
            <person name="Baird S.E."/>
            <person name="Haag E.S."/>
        </authorList>
    </citation>
    <scope>NUCLEOTIDE SEQUENCE [LARGE SCALE GENOMIC DNA]</scope>
    <source>
        <strain evidence="1 2">AF16</strain>
    </source>
</reference>
<reference evidence="1 2" key="1">
    <citation type="journal article" date="2003" name="PLoS Biol.">
        <title>The genome sequence of Caenorhabditis briggsae: a platform for comparative genomics.</title>
        <authorList>
            <person name="Stein L.D."/>
            <person name="Bao Z."/>
            <person name="Blasiar D."/>
            <person name="Blumenthal T."/>
            <person name="Brent M.R."/>
            <person name="Chen N."/>
            <person name="Chinwalla A."/>
            <person name="Clarke L."/>
            <person name="Clee C."/>
            <person name="Coghlan A."/>
            <person name="Coulson A."/>
            <person name="D'Eustachio P."/>
            <person name="Fitch D.H."/>
            <person name="Fulton L.A."/>
            <person name="Fulton R.E."/>
            <person name="Griffiths-Jones S."/>
            <person name="Harris T.W."/>
            <person name="Hillier L.W."/>
            <person name="Kamath R."/>
            <person name="Kuwabara P.E."/>
            <person name="Mardis E.R."/>
            <person name="Marra M.A."/>
            <person name="Miner T.L."/>
            <person name="Minx P."/>
            <person name="Mullikin J.C."/>
            <person name="Plumb R.W."/>
            <person name="Rogers J."/>
            <person name="Schein J.E."/>
            <person name="Sohrmann M."/>
            <person name="Spieth J."/>
            <person name="Stajich J.E."/>
            <person name="Wei C."/>
            <person name="Willey D."/>
            <person name="Wilson R.K."/>
            <person name="Durbin R."/>
            <person name="Waterston R.H."/>
        </authorList>
    </citation>
    <scope>NUCLEOTIDE SEQUENCE [LARGE SCALE GENOMIC DNA]</scope>
    <source>
        <strain evidence="1 2">AF16</strain>
    </source>
</reference>
<dbReference type="KEGG" id="cbr:CBG_26381"/>
<protein>
    <submittedName>
        <fullName evidence="1">Protein CBG26381</fullName>
    </submittedName>
</protein>
<dbReference type="HOGENOM" id="CLU_1688300_0_0_1"/>
<accession>B6IG47</accession>
<dbReference type="AlphaFoldDB" id="B6IG47"/>
<keyword evidence="2" id="KW-1185">Reference proteome</keyword>
<proteinExistence type="predicted"/>
<evidence type="ECO:0000313" key="1">
    <source>
        <dbReference type="EMBL" id="CAR98877.1"/>
    </source>
</evidence>
<evidence type="ECO:0000313" key="2">
    <source>
        <dbReference type="Proteomes" id="UP000008549"/>
    </source>
</evidence>
<dbReference type="Proteomes" id="UP000008549">
    <property type="component" value="Unassembled WGS sequence"/>
</dbReference>
<dbReference type="EMBL" id="HE601369">
    <property type="protein sequence ID" value="CAR98877.1"/>
    <property type="molecule type" value="Genomic_DNA"/>
</dbReference>
<dbReference type="CTD" id="68917859"/>
<name>B6IG47_CAEBR</name>
<dbReference type="InParanoid" id="B6IG47"/>
<gene>
    <name evidence="1" type="ORF">CBG26381</name>
    <name evidence="1" type="ORF">CBG_26381</name>
</gene>
<sequence length="156" mass="17854">MGKVVMPDSKGSRFPSMSTLVQFAPSKAECPIHKKNYLILLSQDILGDDWVKMTAKIVDRFGRVWLSLSMKSDFFQYLVSCSLFRLHSFECFFFVPYSLSLLLNLKLCSVVFLPPSGFFHLIPSPIFLCPDFQNVLFRSTLVDSLETGNFEKLYLS</sequence>
<organism evidence="1 2">
    <name type="scientific">Caenorhabditis briggsae</name>
    <dbReference type="NCBI Taxonomy" id="6238"/>
    <lineage>
        <taxon>Eukaryota</taxon>
        <taxon>Metazoa</taxon>
        <taxon>Ecdysozoa</taxon>
        <taxon>Nematoda</taxon>
        <taxon>Chromadorea</taxon>
        <taxon>Rhabditida</taxon>
        <taxon>Rhabditina</taxon>
        <taxon>Rhabditomorpha</taxon>
        <taxon>Rhabditoidea</taxon>
        <taxon>Rhabditidae</taxon>
        <taxon>Peloderinae</taxon>
        <taxon>Caenorhabditis</taxon>
    </lineage>
</organism>
<dbReference type="RefSeq" id="XP_045098444.1">
    <property type="nucleotide sequence ID" value="XM_045235369.1"/>
</dbReference>